<comment type="function">
    <text evidence="6">Catalyzes a reversible aldol reaction between acetaldehyde and D-glyceraldehyde 3-phosphate to generate 2-deoxy-D-ribose 5-phosphate.</text>
</comment>
<dbReference type="EMBL" id="JBBMFF010000241">
    <property type="protein sequence ID" value="MEQ2511651.1"/>
    <property type="molecule type" value="Genomic_DNA"/>
</dbReference>
<comment type="pathway">
    <text evidence="6">Carbohydrate degradation; 2-deoxy-D-ribose 1-phosphate degradation; D-glyceraldehyde 3-phosphate and acetaldehyde from 2-deoxy-alpha-D-ribose 1-phosphate: step 2/2.</text>
</comment>
<dbReference type="GO" id="GO:0004139">
    <property type="term" value="F:deoxyribose-phosphate aldolase activity"/>
    <property type="evidence" value="ECO:0007669"/>
    <property type="project" value="UniProtKB-EC"/>
</dbReference>
<feature type="active site" description="Proton donor/acceptor" evidence="6">
    <location>
        <position position="124"/>
    </location>
</feature>
<comment type="subcellular location">
    <subcellularLocation>
        <location evidence="6">Cytoplasm</location>
    </subcellularLocation>
</comment>
<sequence>MDIEAIRKQVEQQVMQYFHLEPTVTDAPYAGMVTGVDVISHLEHSLLNPDTTLETIERECAVARKYSVAAVCVAPYYVPAAREILLGSPVAVGTAIGFPHGCMSQAAKLAELRECMANGATEVDVALNVLAIKSGRLDVAQRELDELVRCAVGKVQLKAVFEHALYTPEEKRAVLQMLRSSGVNYVKIQNMLSGHGARVEDVRFASEILGRNVGIKIDGGIKTLAQAEELLAAGATRLGLTATAKIAEEALKNA</sequence>
<reference evidence="7 8" key="1">
    <citation type="submission" date="2024-03" db="EMBL/GenBank/DDBJ databases">
        <title>Human intestinal bacterial collection.</title>
        <authorList>
            <person name="Pauvert C."/>
            <person name="Hitch T.C.A."/>
            <person name="Clavel T."/>
        </authorList>
    </citation>
    <scope>NUCLEOTIDE SEQUENCE [LARGE SCALE GENOMIC DNA]</scope>
    <source>
        <strain evidence="7 8">CLA-AA-H192</strain>
    </source>
</reference>
<dbReference type="EC" id="4.1.2.4" evidence="6"/>
<dbReference type="InterPro" id="IPR028581">
    <property type="entry name" value="DeoC_typeI"/>
</dbReference>
<evidence type="ECO:0000313" key="8">
    <source>
        <dbReference type="Proteomes" id="UP001491552"/>
    </source>
</evidence>
<dbReference type="PANTHER" id="PTHR10889:SF1">
    <property type="entry name" value="DEOXYRIBOSE-PHOSPHATE ALDOLASE"/>
    <property type="match status" value="1"/>
</dbReference>
<feature type="active site" description="Proton donor/acceptor" evidence="6">
    <location>
        <position position="216"/>
    </location>
</feature>
<dbReference type="Gene3D" id="3.20.20.70">
    <property type="entry name" value="Aldolase class I"/>
    <property type="match status" value="1"/>
</dbReference>
<keyword evidence="2 6" id="KW-0963">Cytoplasm</keyword>
<dbReference type="InterPro" id="IPR002915">
    <property type="entry name" value="DeoC/FbaB/LacD_aldolase"/>
</dbReference>
<dbReference type="PIRSF" id="PIRSF001357">
    <property type="entry name" value="DeoC"/>
    <property type="match status" value="1"/>
</dbReference>
<comment type="similarity">
    <text evidence="1 6">Belongs to the DeoC/FbaB aldolase family. DeoC type 1 subfamily.</text>
</comment>
<comment type="catalytic activity">
    <reaction evidence="5 6">
        <text>2-deoxy-D-ribose 5-phosphate = D-glyceraldehyde 3-phosphate + acetaldehyde</text>
        <dbReference type="Rhea" id="RHEA:12821"/>
        <dbReference type="ChEBI" id="CHEBI:15343"/>
        <dbReference type="ChEBI" id="CHEBI:59776"/>
        <dbReference type="ChEBI" id="CHEBI:62877"/>
        <dbReference type="EC" id="4.1.2.4"/>
    </reaction>
</comment>
<evidence type="ECO:0000256" key="4">
    <source>
        <dbReference type="ARBA" id="ARBA00023270"/>
    </source>
</evidence>
<dbReference type="PANTHER" id="PTHR10889">
    <property type="entry name" value="DEOXYRIBOSE-PHOSPHATE ALDOLASE"/>
    <property type="match status" value="1"/>
</dbReference>
<dbReference type="NCBIfam" id="TIGR00126">
    <property type="entry name" value="deoC"/>
    <property type="match status" value="1"/>
</dbReference>
<evidence type="ECO:0000256" key="3">
    <source>
        <dbReference type="ARBA" id="ARBA00023239"/>
    </source>
</evidence>
<protein>
    <recommendedName>
        <fullName evidence="6">Deoxyribose-phosphate aldolase</fullName>
        <shortName evidence="6">DERA</shortName>
        <ecNumber evidence="6">4.1.2.4</ecNumber>
    </recommendedName>
    <alternativeName>
        <fullName evidence="6">2-deoxy-D-ribose 5-phosphate aldolase</fullName>
    </alternativeName>
    <alternativeName>
        <fullName evidence="6">Phosphodeoxyriboaldolase</fullName>
        <shortName evidence="6">Deoxyriboaldolase</shortName>
    </alternativeName>
</protein>
<dbReference type="RefSeq" id="WP_349136400.1">
    <property type="nucleotide sequence ID" value="NZ_JBBMFF010000241.1"/>
</dbReference>
<organism evidence="7 8">
    <name type="scientific">Faecousia intestinalis</name>
    <dbReference type="NCBI Taxonomy" id="3133167"/>
    <lineage>
        <taxon>Bacteria</taxon>
        <taxon>Bacillati</taxon>
        <taxon>Bacillota</taxon>
        <taxon>Clostridia</taxon>
        <taxon>Eubacteriales</taxon>
        <taxon>Oscillospiraceae</taxon>
        <taxon>Faecousia</taxon>
    </lineage>
</organism>
<accession>A0ABV1G8E9</accession>
<gene>
    <name evidence="6 7" type="primary">deoC</name>
    <name evidence="7" type="ORF">WMO66_10410</name>
</gene>
<dbReference type="Proteomes" id="UP001491552">
    <property type="component" value="Unassembled WGS sequence"/>
</dbReference>
<comment type="caution">
    <text evidence="7">The sequence shown here is derived from an EMBL/GenBank/DDBJ whole genome shotgun (WGS) entry which is preliminary data.</text>
</comment>
<dbReference type="InterPro" id="IPR013785">
    <property type="entry name" value="Aldolase_TIM"/>
</dbReference>
<dbReference type="SUPFAM" id="SSF51569">
    <property type="entry name" value="Aldolase"/>
    <property type="match status" value="1"/>
</dbReference>
<evidence type="ECO:0000256" key="2">
    <source>
        <dbReference type="ARBA" id="ARBA00022490"/>
    </source>
</evidence>
<evidence type="ECO:0000313" key="7">
    <source>
        <dbReference type="EMBL" id="MEQ2511651.1"/>
    </source>
</evidence>
<proteinExistence type="inferred from homology"/>
<keyword evidence="3 6" id="KW-0456">Lyase</keyword>
<keyword evidence="8" id="KW-1185">Reference proteome</keyword>
<evidence type="ECO:0000256" key="5">
    <source>
        <dbReference type="ARBA" id="ARBA00048791"/>
    </source>
</evidence>
<dbReference type="InterPro" id="IPR011343">
    <property type="entry name" value="DeoC"/>
</dbReference>
<evidence type="ECO:0000256" key="1">
    <source>
        <dbReference type="ARBA" id="ARBA00010936"/>
    </source>
</evidence>
<name>A0ABV1G8E9_9FIRM</name>
<evidence type="ECO:0000256" key="6">
    <source>
        <dbReference type="HAMAP-Rule" id="MF_00114"/>
    </source>
</evidence>
<feature type="active site" description="Schiff-base intermediate with acetaldehyde" evidence="6">
    <location>
        <position position="187"/>
    </location>
</feature>
<keyword evidence="4 6" id="KW-0704">Schiff base</keyword>
<dbReference type="HAMAP" id="MF_00114">
    <property type="entry name" value="DeoC_type1"/>
    <property type="match status" value="1"/>
</dbReference>
<dbReference type="SMART" id="SM01133">
    <property type="entry name" value="DeoC"/>
    <property type="match status" value="1"/>
</dbReference>